<dbReference type="EMBL" id="BQNZ01000002">
    <property type="protein sequence ID" value="GKH72737.1"/>
    <property type="molecule type" value="Genomic_DNA"/>
</dbReference>
<keyword evidence="1" id="KW-0812">Transmembrane</keyword>
<protein>
    <submittedName>
        <fullName evidence="2">Uncharacterized protein</fullName>
    </submittedName>
</protein>
<feature type="transmembrane region" description="Helical" evidence="1">
    <location>
        <begin position="20"/>
        <end position="42"/>
    </location>
</feature>
<keyword evidence="1" id="KW-0472">Membrane</keyword>
<evidence type="ECO:0000313" key="3">
    <source>
        <dbReference type="Proteomes" id="UP001055114"/>
    </source>
</evidence>
<proteinExistence type="predicted"/>
<name>A0AA37K7M9_9BACT</name>
<evidence type="ECO:0000313" key="2">
    <source>
        <dbReference type="EMBL" id="GKH72737.1"/>
    </source>
</evidence>
<dbReference type="AlphaFoldDB" id="A0AA37K7M9"/>
<evidence type="ECO:0000256" key="1">
    <source>
        <dbReference type="SAM" id="Phobius"/>
    </source>
</evidence>
<dbReference type="Proteomes" id="UP001055114">
    <property type="component" value="Unassembled WGS sequence"/>
</dbReference>
<organism evidence="2 3">
    <name type="scientific">Parabacteroides merdae</name>
    <dbReference type="NCBI Taxonomy" id="46503"/>
    <lineage>
        <taxon>Bacteria</taxon>
        <taxon>Pseudomonadati</taxon>
        <taxon>Bacteroidota</taxon>
        <taxon>Bacteroidia</taxon>
        <taxon>Bacteroidales</taxon>
        <taxon>Tannerellaceae</taxon>
        <taxon>Parabacteroides</taxon>
    </lineage>
</organism>
<comment type="caution">
    <text evidence="2">The sequence shown here is derived from an EMBL/GenBank/DDBJ whole genome shotgun (WGS) entry which is preliminary data.</text>
</comment>
<keyword evidence="1" id="KW-1133">Transmembrane helix</keyword>
<accession>A0AA37K7M9</accession>
<sequence length="51" mass="5624">MGMVQEYGTYKEPGFREAGSPFVTTVFIALATVFVAMTTVFMQGELRTSEP</sequence>
<gene>
    <name evidence="2" type="ORF">CE91St3_26000</name>
</gene>
<reference evidence="2" key="1">
    <citation type="submission" date="2022-01" db="EMBL/GenBank/DDBJ databases">
        <title>Novel bile acid biosynthetic pathways are enriched in the microbiome of centenarians.</title>
        <authorList>
            <person name="Sato Y."/>
            <person name="Atarashi K."/>
            <person name="Plichta R.D."/>
            <person name="Arai Y."/>
            <person name="Sasajima S."/>
            <person name="Kearney M.S."/>
            <person name="Suda W."/>
            <person name="Takeshita K."/>
            <person name="Sasaki T."/>
            <person name="Okamoto S."/>
            <person name="Skelly N.A."/>
            <person name="Okamura Y."/>
            <person name="Vlamakis H."/>
            <person name="Li Y."/>
            <person name="Tanoue T."/>
            <person name="Takei H."/>
            <person name="Nittono H."/>
            <person name="Narushima S."/>
            <person name="Irie J."/>
            <person name="Itoh H."/>
            <person name="Moriya K."/>
            <person name="Sugiura Y."/>
            <person name="Suematsu M."/>
            <person name="Moritoki N."/>
            <person name="Shibata S."/>
            <person name="Littman R.D."/>
            <person name="Fischbach A.M."/>
            <person name="Uwamino Y."/>
            <person name="Inoue T."/>
            <person name="Honda A."/>
            <person name="Hattori M."/>
            <person name="Murai T."/>
            <person name="Xavier J.R."/>
            <person name="Hirose N."/>
            <person name="Honda K."/>
        </authorList>
    </citation>
    <scope>NUCLEOTIDE SEQUENCE</scope>
    <source>
        <strain evidence="2">CE91-St3</strain>
    </source>
</reference>